<dbReference type="Pfam" id="PF02954">
    <property type="entry name" value="HTH_8"/>
    <property type="match status" value="1"/>
</dbReference>
<evidence type="ECO:0000256" key="4">
    <source>
        <dbReference type="ARBA" id="ARBA00023163"/>
    </source>
</evidence>
<dbReference type="InterPro" id="IPR002197">
    <property type="entry name" value="HTH_Fis"/>
</dbReference>
<organism evidence="6 7">
    <name type="scientific">Micrococcus aloeverae</name>
    <dbReference type="NCBI Taxonomy" id="1391911"/>
    <lineage>
        <taxon>Bacteria</taxon>
        <taxon>Bacillati</taxon>
        <taxon>Actinomycetota</taxon>
        <taxon>Actinomycetes</taxon>
        <taxon>Micrococcales</taxon>
        <taxon>Micrococcaceae</taxon>
        <taxon>Micrococcus</taxon>
    </lineage>
</organism>
<dbReference type="InterPro" id="IPR027417">
    <property type="entry name" value="P-loop_NTPase"/>
</dbReference>
<gene>
    <name evidence="6" type="ORF">FHR79_002231</name>
</gene>
<comment type="caution">
    <text evidence="6">The sequence shown here is derived from an EMBL/GenBank/DDBJ whole genome shotgun (WGS) entry which is preliminary data.</text>
</comment>
<keyword evidence="3" id="KW-0805">Transcription regulation</keyword>
<accession>A0ABR6E384</accession>
<protein>
    <submittedName>
        <fullName evidence="6">Transcriptional regulator of acetoin/glycerol metabolism</fullName>
    </submittedName>
</protein>
<name>A0ABR6E384_9MICC</name>
<sequence>MTVMVSNRLEAESGWRRSQLHGVRADDALTTTTLDVRARAAALDHAVATTLADVARDFAGLDLFLFAADRSGRLIRLVGPWKSALGEQIRRRGLDVGVCLAEEAAGFNGIGAALELGRGVAVDGEEHYLDAFRAFSCFGVPLAHPGVGRVHGALSVVTFAGATPTLVEGLARHLGRQIEQALGAATYADELRLLTEFRRLTRGRGSAVVGVGEESILLNAAAERLVRCLDGSELRALAVRARRGELDGGDVGVAGGFSVADVSEASGMTLMRLERAATETTPRPTPGAGRGTWAPAVEAAREARGSVSVIGEPGSGRTAAARRIAGPDAVILEVGRAQTPEDTTWLRGLEALVRRPGPPVVVDDVDALEPRLLPGLRRALRQGRCRIVMTAQVQPTTDVSAVLALTEHRVQLSPLRRRLAEFPALLAAMAAQVHGASAPMFSPEAVRVLAQQHWPGNLVELEYVVGRVGRRAGGGRVTVAELPASHRGEGTVPLLGLERAEREAIIDALESAGGNKVRAAAALGVSRATLYRRLRTLRITQEG</sequence>
<evidence type="ECO:0000256" key="3">
    <source>
        <dbReference type="ARBA" id="ARBA00023015"/>
    </source>
</evidence>
<dbReference type="InterPro" id="IPR058031">
    <property type="entry name" value="AAA_lid_NorR"/>
</dbReference>
<dbReference type="SUPFAM" id="SSF52540">
    <property type="entry name" value="P-loop containing nucleoside triphosphate hydrolases"/>
    <property type="match status" value="1"/>
</dbReference>
<dbReference type="InterPro" id="IPR002078">
    <property type="entry name" value="Sigma_54_int"/>
</dbReference>
<dbReference type="PROSITE" id="PS50045">
    <property type="entry name" value="SIGMA54_INTERACT_4"/>
    <property type="match status" value="1"/>
</dbReference>
<dbReference type="PRINTS" id="PR01590">
    <property type="entry name" value="HTHFIS"/>
</dbReference>
<dbReference type="EMBL" id="JACJIO010000023">
    <property type="protein sequence ID" value="MBA9082095.1"/>
    <property type="molecule type" value="Genomic_DNA"/>
</dbReference>
<evidence type="ECO:0000256" key="2">
    <source>
        <dbReference type="ARBA" id="ARBA00022840"/>
    </source>
</evidence>
<dbReference type="Pfam" id="PF25601">
    <property type="entry name" value="AAA_lid_14"/>
    <property type="match status" value="1"/>
</dbReference>
<evidence type="ECO:0000313" key="6">
    <source>
        <dbReference type="EMBL" id="MBA9082095.1"/>
    </source>
</evidence>
<feature type="domain" description="Sigma-54 factor interaction" evidence="5">
    <location>
        <begin position="410"/>
        <end position="470"/>
    </location>
</feature>
<dbReference type="InterPro" id="IPR009057">
    <property type="entry name" value="Homeodomain-like_sf"/>
</dbReference>
<evidence type="ECO:0000313" key="7">
    <source>
        <dbReference type="Proteomes" id="UP000582085"/>
    </source>
</evidence>
<keyword evidence="4" id="KW-0804">Transcription</keyword>
<keyword evidence="2" id="KW-0067">ATP-binding</keyword>
<dbReference type="Gene3D" id="1.10.10.60">
    <property type="entry name" value="Homeodomain-like"/>
    <property type="match status" value="1"/>
</dbReference>
<keyword evidence="7" id="KW-1185">Reference proteome</keyword>
<dbReference type="Proteomes" id="UP000582085">
    <property type="component" value="Unassembled WGS sequence"/>
</dbReference>
<evidence type="ECO:0000256" key="1">
    <source>
        <dbReference type="ARBA" id="ARBA00022741"/>
    </source>
</evidence>
<evidence type="ECO:0000259" key="5">
    <source>
        <dbReference type="PROSITE" id="PS50045"/>
    </source>
</evidence>
<dbReference type="InterPro" id="IPR029016">
    <property type="entry name" value="GAF-like_dom_sf"/>
</dbReference>
<reference evidence="6 7" key="1">
    <citation type="submission" date="2020-08" db="EMBL/GenBank/DDBJ databases">
        <title>The Agave Microbiome: Exploring the role of microbial communities in plant adaptations to desert environments.</title>
        <authorList>
            <person name="Partida-Martinez L.P."/>
        </authorList>
    </citation>
    <scope>NUCLEOTIDE SEQUENCE [LARGE SCALE GENOMIC DNA]</scope>
    <source>
        <strain evidence="6 7">RAT4</strain>
    </source>
</reference>
<keyword evidence="1" id="KW-0547">Nucleotide-binding</keyword>
<dbReference type="RefSeq" id="WP_036381358.1">
    <property type="nucleotide sequence ID" value="NZ_JACJIO010000023.1"/>
</dbReference>
<dbReference type="SUPFAM" id="SSF46689">
    <property type="entry name" value="Homeodomain-like"/>
    <property type="match status" value="1"/>
</dbReference>
<proteinExistence type="predicted"/>
<dbReference type="PANTHER" id="PTHR32071">
    <property type="entry name" value="TRANSCRIPTIONAL REGULATORY PROTEIN"/>
    <property type="match status" value="1"/>
</dbReference>
<dbReference type="Gene3D" id="3.30.450.40">
    <property type="match status" value="1"/>
</dbReference>
<dbReference type="PANTHER" id="PTHR32071:SF122">
    <property type="entry name" value="SIGMA FACTOR"/>
    <property type="match status" value="1"/>
</dbReference>
<dbReference type="Gene3D" id="1.10.8.60">
    <property type="match status" value="1"/>
</dbReference>